<dbReference type="AlphaFoldDB" id="A0A0D7BUF8"/>
<keyword evidence="2" id="KW-0472">Membrane</keyword>
<dbReference type="Proteomes" id="UP000054007">
    <property type="component" value="Unassembled WGS sequence"/>
</dbReference>
<reference evidence="3 4" key="1">
    <citation type="journal article" date="2015" name="Fungal Genet. Biol.">
        <title>Evolution of novel wood decay mechanisms in Agaricales revealed by the genome sequences of Fistulina hepatica and Cylindrobasidium torrendii.</title>
        <authorList>
            <person name="Floudas D."/>
            <person name="Held B.W."/>
            <person name="Riley R."/>
            <person name="Nagy L.G."/>
            <person name="Koehler G."/>
            <person name="Ransdell A.S."/>
            <person name="Younus H."/>
            <person name="Chow J."/>
            <person name="Chiniquy J."/>
            <person name="Lipzen A."/>
            <person name="Tritt A."/>
            <person name="Sun H."/>
            <person name="Haridas S."/>
            <person name="LaButti K."/>
            <person name="Ohm R.A."/>
            <person name="Kues U."/>
            <person name="Blanchette R.A."/>
            <person name="Grigoriev I.V."/>
            <person name="Minto R.E."/>
            <person name="Hibbett D.S."/>
        </authorList>
    </citation>
    <scope>NUCLEOTIDE SEQUENCE [LARGE SCALE GENOMIC DNA]</scope>
    <source>
        <strain evidence="3 4">FP15055 ss-10</strain>
    </source>
</reference>
<feature type="transmembrane region" description="Helical" evidence="2">
    <location>
        <begin position="93"/>
        <end position="111"/>
    </location>
</feature>
<sequence length="280" mass="31474">MHHHRTRMSSACVTFAGLIFNACAAVHIFALSRSLKYEPELGWSSGNDTFKVDSIKVAWILFLSYFVSAAAVDLVGFVGVVKTKPALIRFYRDYSIADFVFSAVATAASAYSTFQVSTRTGVCEEMSRQPELLRNMTDLGLSLENCERWFERAVMAFAACMVLVLVVRLHFLLAVSRYYTHLTRRSALPTHVRTPTRQDSLQRIFIIPRHSQTASTPASPTVYAPVPLEDLTPELRRSAMEAWVKRTDLRDTRHHRSSSGRISLPIQPDEGLLPAYTDKA</sequence>
<feature type="transmembrane region" description="Helical" evidence="2">
    <location>
        <begin position="153"/>
        <end position="175"/>
    </location>
</feature>
<accession>A0A0D7BUF8</accession>
<keyword evidence="2" id="KW-0812">Transmembrane</keyword>
<dbReference type="EMBL" id="KN880433">
    <property type="protein sequence ID" value="KIY73875.1"/>
    <property type="molecule type" value="Genomic_DNA"/>
</dbReference>
<protein>
    <submittedName>
        <fullName evidence="3">Uncharacterized protein</fullName>
    </submittedName>
</protein>
<evidence type="ECO:0000313" key="3">
    <source>
        <dbReference type="EMBL" id="KIY73875.1"/>
    </source>
</evidence>
<evidence type="ECO:0000313" key="4">
    <source>
        <dbReference type="Proteomes" id="UP000054007"/>
    </source>
</evidence>
<keyword evidence="4" id="KW-1185">Reference proteome</keyword>
<evidence type="ECO:0000256" key="2">
    <source>
        <dbReference type="SAM" id="Phobius"/>
    </source>
</evidence>
<gene>
    <name evidence="3" type="ORF">CYLTODRAFT_341362</name>
</gene>
<feature type="transmembrane region" description="Helical" evidence="2">
    <location>
        <begin position="57"/>
        <end position="81"/>
    </location>
</feature>
<organism evidence="3 4">
    <name type="scientific">Cylindrobasidium torrendii FP15055 ss-10</name>
    <dbReference type="NCBI Taxonomy" id="1314674"/>
    <lineage>
        <taxon>Eukaryota</taxon>
        <taxon>Fungi</taxon>
        <taxon>Dikarya</taxon>
        <taxon>Basidiomycota</taxon>
        <taxon>Agaricomycotina</taxon>
        <taxon>Agaricomycetes</taxon>
        <taxon>Agaricomycetidae</taxon>
        <taxon>Agaricales</taxon>
        <taxon>Marasmiineae</taxon>
        <taxon>Physalacriaceae</taxon>
        <taxon>Cylindrobasidium</taxon>
    </lineage>
</organism>
<name>A0A0D7BUF8_9AGAR</name>
<dbReference type="OrthoDB" id="2355659at2759"/>
<evidence type="ECO:0000256" key="1">
    <source>
        <dbReference type="SAM" id="MobiDB-lite"/>
    </source>
</evidence>
<feature type="region of interest" description="Disordered" evidence="1">
    <location>
        <begin position="254"/>
        <end position="280"/>
    </location>
</feature>
<keyword evidence="2" id="KW-1133">Transmembrane helix</keyword>
<proteinExistence type="predicted"/>